<evidence type="ECO:0000256" key="1">
    <source>
        <dbReference type="ARBA" id="ARBA00000832"/>
    </source>
</evidence>
<dbReference type="EMBL" id="VBAK01000125">
    <property type="protein sequence ID" value="TMI89354.1"/>
    <property type="molecule type" value="Genomic_DNA"/>
</dbReference>
<organism evidence="9 10">
    <name type="scientific">Candidatus Segetimicrobium genomatis</name>
    <dbReference type="NCBI Taxonomy" id="2569760"/>
    <lineage>
        <taxon>Bacteria</taxon>
        <taxon>Bacillati</taxon>
        <taxon>Candidatus Sysuimicrobiota</taxon>
        <taxon>Candidatus Sysuimicrobiia</taxon>
        <taxon>Candidatus Sysuimicrobiales</taxon>
        <taxon>Candidatus Segetimicrobiaceae</taxon>
        <taxon>Candidatus Segetimicrobium</taxon>
    </lineage>
</organism>
<proteinExistence type="inferred from homology"/>
<feature type="domain" description="Glucosamine/galactosamine-6-phosphate isomerase" evidence="8">
    <location>
        <begin position="6"/>
        <end position="230"/>
    </location>
</feature>
<evidence type="ECO:0000259" key="8">
    <source>
        <dbReference type="Pfam" id="PF01182"/>
    </source>
</evidence>
<dbReference type="GO" id="GO:0005975">
    <property type="term" value="P:carbohydrate metabolic process"/>
    <property type="evidence" value="ECO:0007669"/>
    <property type="project" value="UniProtKB-UniRule"/>
</dbReference>
<gene>
    <name evidence="7 9" type="primary">pgl</name>
    <name evidence="9" type="ORF">E6H00_10090</name>
</gene>
<dbReference type="Pfam" id="PF01182">
    <property type="entry name" value="Glucosamine_iso"/>
    <property type="match status" value="1"/>
</dbReference>
<keyword evidence="7 9" id="KW-0378">Hydrolase</keyword>
<evidence type="ECO:0000313" key="10">
    <source>
        <dbReference type="Proteomes" id="UP000318509"/>
    </source>
</evidence>
<evidence type="ECO:0000256" key="4">
    <source>
        <dbReference type="ARBA" id="ARBA00010662"/>
    </source>
</evidence>
<protein>
    <recommendedName>
        <fullName evidence="6 7">6-phosphogluconolactonase</fullName>
        <shortName evidence="7">6PGL</shortName>
        <ecNumber evidence="5 7">3.1.1.31</ecNumber>
    </recommendedName>
</protein>
<dbReference type="PANTHER" id="PTHR11054:SF0">
    <property type="entry name" value="6-PHOSPHOGLUCONOLACTONASE"/>
    <property type="match status" value="1"/>
</dbReference>
<evidence type="ECO:0000256" key="2">
    <source>
        <dbReference type="ARBA" id="ARBA00002681"/>
    </source>
</evidence>
<dbReference type="GO" id="GO:0006098">
    <property type="term" value="P:pentose-phosphate shunt"/>
    <property type="evidence" value="ECO:0007669"/>
    <property type="project" value="UniProtKB-UniPathway"/>
</dbReference>
<dbReference type="InterPro" id="IPR039104">
    <property type="entry name" value="6PGL"/>
</dbReference>
<sequence>MLIVPDLSAAAAAAAERVARRCEQAAASRGECAIALSGGETPRALHARLASDPFRRRIPWTRIRVFWGDERGVPPDDPRSNYRMARETLLNAVPVPDDRIHRMPAEGPDRQAAAEAYAALLRAHLPHAADGWPRFDLVLLGLGDDAHTASLFPHAPALQETRRAVLAVEAPDGMPRMTLTPPVLNHAGEILFLAAGPQKARAVWAVLEGPRQPDAVPAQAIRPVDGTLAWIVDASAASRLTRSSTA</sequence>
<comment type="catalytic activity">
    <reaction evidence="1 7">
        <text>6-phospho-D-glucono-1,5-lactone + H2O = 6-phospho-D-gluconate + H(+)</text>
        <dbReference type="Rhea" id="RHEA:12556"/>
        <dbReference type="ChEBI" id="CHEBI:15377"/>
        <dbReference type="ChEBI" id="CHEBI:15378"/>
        <dbReference type="ChEBI" id="CHEBI:57955"/>
        <dbReference type="ChEBI" id="CHEBI:58759"/>
        <dbReference type="EC" id="3.1.1.31"/>
    </reaction>
</comment>
<dbReference type="SUPFAM" id="SSF100950">
    <property type="entry name" value="NagB/RpiA/CoA transferase-like"/>
    <property type="match status" value="1"/>
</dbReference>
<evidence type="ECO:0000256" key="7">
    <source>
        <dbReference type="RuleBase" id="RU365095"/>
    </source>
</evidence>
<evidence type="ECO:0000256" key="5">
    <source>
        <dbReference type="ARBA" id="ARBA00013198"/>
    </source>
</evidence>
<accession>A0A537K0T2</accession>
<dbReference type="InterPro" id="IPR006148">
    <property type="entry name" value="Glc/Gal-6P_isomerase"/>
</dbReference>
<evidence type="ECO:0000256" key="3">
    <source>
        <dbReference type="ARBA" id="ARBA00004961"/>
    </source>
</evidence>
<name>A0A537K0T2_9BACT</name>
<dbReference type="InterPro" id="IPR037171">
    <property type="entry name" value="NagB/RpiA_transferase-like"/>
</dbReference>
<evidence type="ECO:0000256" key="6">
    <source>
        <dbReference type="ARBA" id="ARBA00020337"/>
    </source>
</evidence>
<comment type="similarity">
    <text evidence="4 7">Belongs to the glucosamine/galactosamine-6-phosphate isomerase family. 6-phosphogluconolactonase subfamily.</text>
</comment>
<dbReference type="CDD" id="cd01400">
    <property type="entry name" value="6PGL"/>
    <property type="match status" value="1"/>
</dbReference>
<dbReference type="Proteomes" id="UP000318509">
    <property type="component" value="Unassembled WGS sequence"/>
</dbReference>
<dbReference type="EC" id="3.1.1.31" evidence="5 7"/>
<comment type="function">
    <text evidence="2 7">Hydrolysis of 6-phosphogluconolactone to 6-phosphogluconate.</text>
</comment>
<reference evidence="9 10" key="1">
    <citation type="journal article" date="2019" name="Nat. Microbiol.">
        <title>Mediterranean grassland soil C-N compound turnover is dependent on rainfall and depth, and is mediated by genomically divergent microorganisms.</title>
        <authorList>
            <person name="Diamond S."/>
            <person name="Andeer P.F."/>
            <person name="Li Z."/>
            <person name="Crits-Christoph A."/>
            <person name="Burstein D."/>
            <person name="Anantharaman K."/>
            <person name="Lane K.R."/>
            <person name="Thomas B.C."/>
            <person name="Pan C."/>
            <person name="Northen T.R."/>
            <person name="Banfield J.F."/>
        </authorList>
    </citation>
    <scope>NUCLEOTIDE SEQUENCE [LARGE SCALE GENOMIC DNA]</scope>
    <source>
        <strain evidence="9">NP_3</strain>
    </source>
</reference>
<dbReference type="UniPathway" id="UPA00115">
    <property type="reaction ID" value="UER00409"/>
</dbReference>
<evidence type="ECO:0000313" key="9">
    <source>
        <dbReference type="EMBL" id="TMI89354.1"/>
    </source>
</evidence>
<comment type="pathway">
    <text evidence="3 7">Carbohydrate degradation; pentose phosphate pathway; D-ribulose 5-phosphate from D-glucose 6-phosphate (oxidative stage): step 2/3.</text>
</comment>
<dbReference type="AlphaFoldDB" id="A0A537K0T2"/>
<dbReference type="PANTHER" id="PTHR11054">
    <property type="entry name" value="6-PHOSPHOGLUCONOLACTONASE"/>
    <property type="match status" value="1"/>
</dbReference>
<dbReference type="InterPro" id="IPR005900">
    <property type="entry name" value="6-phosphogluconolactonase_DevB"/>
</dbReference>
<dbReference type="GO" id="GO:0017057">
    <property type="term" value="F:6-phosphogluconolactonase activity"/>
    <property type="evidence" value="ECO:0007669"/>
    <property type="project" value="UniProtKB-UniRule"/>
</dbReference>
<dbReference type="NCBIfam" id="TIGR01198">
    <property type="entry name" value="pgl"/>
    <property type="match status" value="1"/>
</dbReference>
<comment type="caution">
    <text evidence="9">The sequence shown here is derived from an EMBL/GenBank/DDBJ whole genome shotgun (WGS) entry which is preliminary data.</text>
</comment>
<dbReference type="Gene3D" id="3.40.50.1360">
    <property type="match status" value="1"/>
</dbReference>